<reference evidence="2" key="1">
    <citation type="journal article" date="2019" name="Sci. Rep.">
        <title>Draft genome of Tanacetum cinerariifolium, the natural source of mosquito coil.</title>
        <authorList>
            <person name="Yamashiro T."/>
            <person name="Shiraishi A."/>
            <person name="Satake H."/>
            <person name="Nakayama K."/>
        </authorList>
    </citation>
    <scope>NUCLEOTIDE SEQUENCE</scope>
</reference>
<proteinExistence type="predicted"/>
<dbReference type="EMBL" id="BKCJ011111271">
    <property type="protein sequence ID" value="GFC87634.1"/>
    <property type="molecule type" value="Genomic_DNA"/>
</dbReference>
<feature type="coiled-coil region" evidence="1">
    <location>
        <begin position="23"/>
        <end position="57"/>
    </location>
</feature>
<evidence type="ECO:0000313" key="2">
    <source>
        <dbReference type="EMBL" id="GFC87634.1"/>
    </source>
</evidence>
<comment type="caution">
    <text evidence="2">The sequence shown here is derived from an EMBL/GenBank/DDBJ whole genome shotgun (WGS) entry which is preliminary data.</text>
</comment>
<keyword evidence="1" id="KW-0175">Coiled coil</keyword>
<sequence length="87" mass="10114">MGSQLRLRFEREAKLMRKSVAQVARQDKRIQARELEIRNLKESLEAEANAKRAAEDNSRRWVIGRGLRLAVMKYGESLELRQAFADV</sequence>
<protein>
    <submittedName>
        <fullName evidence="2">Uncharacterized protein</fullName>
    </submittedName>
</protein>
<name>A0A699RXB4_TANCI</name>
<organism evidence="2">
    <name type="scientific">Tanacetum cinerariifolium</name>
    <name type="common">Dalmatian daisy</name>
    <name type="synonym">Chrysanthemum cinerariifolium</name>
    <dbReference type="NCBI Taxonomy" id="118510"/>
    <lineage>
        <taxon>Eukaryota</taxon>
        <taxon>Viridiplantae</taxon>
        <taxon>Streptophyta</taxon>
        <taxon>Embryophyta</taxon>
        <taxon>Tracheophyta</taxon>
        <taxon>Spermatophyta</taxon>
        <taxon>Magnoliopsida</taxon>
        <taxon>eudicotyledons</taxon>
        <taxon>Gunneridae</taxon>
        <taxon>Pentapetalae</taxon>
        <taxon>asterids</taxon>
        <taxon>campanulids</taxon>
        <taxon>Asterales</taxon>
        <taxon>Asteraceae</taxon>
        <taxon>Asteroideae</taxon>
        <taxon>Anthemideae</taxon>
        <taxon>Anthemidinae</taxon>
        <taxon>Tanacetum</taxon>
    </lineage>
</organism>
<accession>A0A699RXB4</accession>
<gene>
    <name evidence="2" type="ORF">Tci_859604</name>
</gene>
<feature type="non-terminal residue" evidence="2">
    <location>
        <position position="87"/>
    </location>
</feature>
<dbReference type="AlphaFoldDB" id="A0A699RXB4"/>
<evidence type="ECO:0000256" key="1">
    <source>
        <dbReference type="SAM" id="Coils"/>
    </source>
</evidence>